<accession>A0A5M8S2H7</accession>
<dbReference type="RefSeq" id="WP_148956296.1">
    <property type="nucleotide sequence ID" value="NZ_QSND01000001.1"/>
</dbReference>
<sequence length="71" mass="8323">MMLPEYVSMLPELESNHNRVKRPVLDMAQAEDMEKVICEAMEFKNPVQLFQPLPFVNSLHKIRFRCVDSNS</sequence>
<proteinExistence type="predicted"/>
<dbReference type="Pfam" id="PF08863">
    <property type="entry name" value="YolD"/>
    <property type="match status" value="1"/>
</dbReference>
<organism evidence="1 2">
    <name type="scientific">Bacillus swezeyi</name>
    <dbReference type="NCBI Taxonomy" id="1925020"/>
    <lineage>
        <taxon>Bacteria</taxon>
        <taxon>Bacillati</taxon>
        <taxon>Bacillota</taxon>
        <taxon>Bacilli</taxon>
        <taxon>Bacillales</taxon>
        <taxon>Bacillaceae</taxon>
        <taxon>Bacillus</taxon>
    </lineage>
</organism>
<evidence type="ECO:0000313" key="1">
    <source>
        <dbReference type="EMBL" id="KAA6453626.1"/>
    </source>
</evidence>
<reference evidence="1 2" key="1">
    <citation type="submission" date="2018-08" db="EMBL/GenBank/DDBJ databases">
        <title>Bacillus phenotypic plasticity.</title>
        <authorList>
            <person name="Hurtado E."/>
        </authorList>
    </citation>
    <scope>NUCLEOTIDE SEQUENCE [LARGE SCALE GENOMIC DNA]</scope>
    <source>
        <strain evidence="1 2">427</strain>
    </source>
</reference>
<dbReference type="AlphaFoldDB" id="A0A5M8S2H7"/>
<name>A0A5M8S2H7_9BACI</name>
<protein>
    <submittedName>
        <fullName evidence="1">Uncharacterized protein</fullName>
    </submittedName>
</protein>
<dbReference type="InterPro" id="IPR014962">
    <property type="entry name" value="YolD"/>
</dbReference>
<comment type="caution">
    <text evidence="1">The sequence shown here is derived from an EMBL/GenBank/DDBJ whole genome shotgun (WGS) entry which is preliminary data.</text>
</comment>
<dbReference type="Proteomes" id="UP000324326">
    <property type="component" value="Unassembled WGS sequence"/>
</dbReference>
<gene>
    <name evidence="1" type="ORF">DX927_03310</name>
</gene>
<dbReference type="EMBL" id="QSND01000001">
    <property type="protein sequence ID" value="KAA6453626.1"/>
    <property type="molecule type" value="Genomic_DNA"/>
</dbReference>
<evidence type="ECO:0000313" key="2">
    <source>
        <dbReference type="Proteomes" id="UP000324326"/>
    </source>
</evidence>